<evidence type="ECO:0000256" key="8">
    <source>
        <dbReference type="SAM" id="Phobius"/>
    </source>
</evidence>
<feature type="transmembrane region" description="Helical" evidence="8">
    <location>
        <begin position="320"/>
        <end position="339"/>
    </location>
</feature>
<gene>
    <name evidence="9" type="ORF">ACFFUV_06595</name>
</gene>
<keyword evidence="5 8" id="KW-0812">Transmembrane</keyword>
<evidence type="ECO:0000256" key="5">
    <source>
        <dbReference type="ARBA" id="ARBA00022692"/>
    </source>
</evidence>
<dbReference type="EMBL" id="JBHMEP010000001">
    <property type="protein sequence ID" value="MFB9134643.1"/>
    <property type="molecule type" value="Genomic_DNA"/>
</dbReference>
<keyword evidence="6 8" id="KW-1133">Transmembrane helix</keyword>
<proteinExistence type="inferred from homology"/>
<evidence type="ECO:0000313" key="9">
    <source>
        <dbReference type="EMBL" id="MFB9134643.1"/>
    </source>
</evidence>
<evidence type="ECO:0000256" key="1">
    <source>
        <dbReference type="ARBA" id="ARBA00004651"/>
    </source>
</evidence>
<dbReference type="InterPro" id="IPR000522">
    <property type="entry name" value="ABC_transptr_permease_BtuC"/>
</dbReference>
<dbReference type="SUPFAM" id="SSF81345">
    <property type="entry name" value="ABC transporter involved in vitamin B12 uptake, BtuC"/>
    <property type="match status" value="1"/>
</dbReference>
<dbReference type="Proteomes" id="UP001589645">
    <property type="component" value="Unassembled WGS sequence"/>
</dbReference>
<evidence type="ECO:0000313" key="10">
    <source>
        <dbReference type="Proteomes" id="UP001589645"/>
    </source>
</evidence>
<feature type="transmembrane region" description="Helical" evidence="8">
    <location>
        <begin position="131"/>
        <end position="150"/>
    </location>
</feature>
<sequence length="343" mass="36153">MPKQWIYRSRLGSFSLPVSSLLMLMGLLILTALISMLSLSAGSTWLLPSEVINALMHSSSQAQSLVVETLRLPRVIMGLMVGAGLGCSGLILQSVIRNPLASPDVVGITSGASAAAVCFLSFFQLSLSMAWLPLFAIIGAVFAASLVYLLAWRGGVTPMRMILVGIGISAAMSAVTTFMLATGSVSGSLAAYIWLTGSIYGANWQDVQALLPWLLLSLPCALLFTRSINAQELGDNIAIGLGISIQKLRMILVALSVLLAAPVVAYAGAVGFVGLIAPHIARRLVTRGFGLLMPASALVGGILVVLADLCARMLFQPLDIPAGVFVSAIGAPFFLYLLFRQRF</sequence>
<evidence type="ECO:0000256" key="6">
    <source>
        <dbReference type="ARBA" id="ARBA00022989"/>
    </source>
</evidence>
<keyword evidence="3" id="KW-0813">Transport</keyword>
<comment type="subcellular location">
    <subcellularLocation>
        <location evidence="1">Cell membrane</location>
        <topology evidence="1">Multi-pass membrane protein</topology>
    </subcellularLocation>
</comment>
<evidence type="ECO:0000256" key="4">
    <source>
        <dbReference type="ARBA" id="ARBA00022475"/>
    </source>
</evidence>
<dbReference type="InterPro" id="IPR037294">
    <property type="entry name" value="ABC_BtuC-like"/>
</dbReference>
<dbReference type="Gene3D" id="1.10.3470.10">
    <property type="entry name" value="ABC transporter involved in vitamin B12 uptake, BtuC"/>
    <property type="match status" value="1"/>
</dbReference>
<keyword evidence="10" id="KW-1185">Reference proteome</keyword>
<feature type="transmembrane region" description="Helical" evidence="8">
    <location>
        <begin position="105"/>
        <end position="125"/>
    </location>
</feature>
<dbReference type="PANTHER" id="PTHR30472">
    <property type="entry name" value="FERRIC ENTEROBACTIN TRANSPORT SYSTEM PERMEASE PROTEIN"/>
    <property type="match status" value="1"/>
</dbReference>
<evidence type="ECO:0000256" key="3">
    <source>
        <dbReference type="ARBA" id="ARBA00022448"/>
    </source>
</evidence>
<reference evidence="9 10" key="1">
    <citation type="submission" date="2024-09" db="EMBL/GenBank/DDBJ databases">
        <authorList>
            <person name="Sun Q."/>
            <person name="Mori K."/>
        </authorList>
    </citation>
    <scope>NUCLEOTIDE SEQUENCE [LARGE SCALE GENOMIC DNA]</scope>
    <source>
        <strain evidence="9 10">CECT 8064</strain>
    </source>
</reference>
<dbReference type="RefSeq" id="WP_390190629.1">
    <property type="nucleotide sequence ID" value="NZ_JBHMEP010000001.1"/>
</dbReference>
<protein>
    <submittedName>
        <fullName evidence="9">FecCD family ABC transporter permease</fullName>
    </submittedName>
</protein>
<feature type="transmembrane region" description="Helical" evidence="8">
    <location>
        <begin position="75"/>
        <end position="93"/>
    </location>
</feature>
<dbReference type="Pfam" id="PF01032">
    <property type="entry name" value="FecCD"/>
    <property type="match status" value="1"/>
</dbReference>
<keyword evidence="4" id="KW-1003">Cell membrane</keyword>
<feature type="transmembrane region" description="Helical" evidence="8">
    <location>
        <begin position="21"/>
        <end position="47"/>
    </location>
</feature>
<organism evidence="9 10">
    <name type="scientific">Vibrio olivae</name>
    <dbReference type="NCBI Taxonomy" id="1243002"/>
    <lineage>
        <taxon>Bacteria</taxon>
        <taxon>Pseudomonadati</taxon>
        <taxon>Pseudomonadota</taxon>
        <taxon>Gammaproteobacteria</taxon>
        <taxon>Vibrionales</taxon>
        <taxon>Vibrionaceae</taxon>
        <taxon>Vibrio</taxon>
    </lineage>
</organism>
<evidence type="ECO:0000256" key="2">
    <source>
        <dbReference type="ARBA" id="ARBA00007935"/>
    </source>
</evidence>
<comment type="caution">
    <text evidence="9">The sequence shown here is derived from an EMBL/GenBank/DDBJ whole genome shotgun (WGS) entry which is preliminary data.</text>
</comment>
<feature type="transmembrane region" description="Helical" evidence="8">
    <location>
        <begin position="288"/>
        <end position="314"/>
    </location>
</feature>
<accession>A0ABV5HK90</accession>
<dbReference type="CDD" id="cd06550">
    <property type="entry name" value="TM_ABC_iron-siderophores_like"/>
    <property type="match status" value="1"/>
</dbReference>
<comment type="similarity">
    <text evidence="2">Belongs to the binding-protein-dependent transport system permease family. FecCD subfamily.</text>
</comment>
<name>A0ABV5HK90_9VIBR</name>
<dbReference type="PANTHER" id="PTHR30472:SF24">
    <property type="entry name" value="FERRIC ENTEROBACTIN TRANSPORT SYSTEM PERMEASE PROTEIN FEPG"/>
    <property type="match status" value="1"/>
</dbReference>
<evidence type="ECO:0000256" key="7">
    <source>
        <dbReference type="ARBA" id="ARBA00023136"/>
    </source>
</evidence>
<feature type="transmembrane region" description="Helical" evidence="8">
    <location>
        <begin position="162"/>
        <end position="195"/>
    </location>
</feature>
<keyword evidence="7 8" id="KW-0472">Membrane</keyword>